<sequence>MNRTISSIFGAFFVTLLVSSEAVANANTFGFKTPTEEFARLVEVQSTPDILMSPDNAWLVELSEHAIGSSKQVQPQLSLFGIDFNPYNYSRASLKRYADIEIRHVISGSVLSINNLPEGEIRDVQWSANSRYLSLVLEQVNSATLWVYDVKTRRLEQVTQSTLNGFLTTSPYQWLPDSTGFVVNIAVNHGKPLLEEPVEPKKEQRIIIPNQEGLVITEYFHSVEEIAEPTQSELTTSDALQVTAEPEPSEVTNQLDESTLLTSEALKSDPVADQFKFFAQGQLIKISLSGLAKPIGQATFLKHFDVSPDSTNLIVNMVDNPITSDRPLENFANVWQVWGMTGHALYELAVNPLVETLDSPVVQKHKFQWRLDKGATVLWAEAKPDGSDNLFTVSAPFRKAPQVFATLDWKLDKIDWFNDSLALLTEKSLDDNKRRQSIITPRDADQRRVEFKTFTEDKSSQTWHKFIKQRNDLGTEALKVVGGRYLFVHSQKIEGDSVIQLLERFDAKTNSKSTVWQSQPEFSESLIALLDDEGMRFLFSKETQLQPTNFFISDLTFNTLEQLTRNTHPIEGFIGVKKEQLQYRRADGQTLTANLYLPSNYDATQGSLPVLFWLGADIYNKKGEFVTSNHRDMVAYVAKGIAILENPGMPSLRSAASSAAFMTDLKSSFKAATDALIAKGVAELGKISISGHGAGATLASLALANTDYFSSGILRSGQYNVTMSSKGYLDSDKAYWQNAPLFSGVSAFNSVDKINVPVLIIHGKDDDKAKTLQSELLYQTLLSLDKEARLVLLPNESHEYQSVETILHVLWEQEQWLEKWVLPKPEGYLLNSANFQQH</sequence>
<evidence type="ECO:0000313" key="4">
    <source>
        <dbReference type="EMBL" id="ALO44502.1"/>
    </source>
</evidence>
<dbReference type="Gene3D" id="3.40.50.1820">
    <property type="entry name" value="alpha/beta hydrolase"/>
    <property type="match status" value="1"/>
</dbReference>
<dbReference type="SUPFAM" id="SSF82171">
    <property type="entry name" value="DPP6 N-terminal domain-like"/>
    <property type="match status" value="1"/>
</dbReference>
<proteinExistence type="predicted"/>
<keyword evidence="5" id="KW-1185">Reference proteome</keyword>
<evidence type="ECO:0000256" key="1">
    <source>
        <dbReference type="ARBA" id="ARBA00022801"/>
    </source>
</evidence>
<dbReference type="PANTHER" id="PTHR42776">
    <property type="entry name" value="SERINE PEPTIDASE S9 FAMILY MEMBER"/>
    <property type="match status" value="1"/>
</dbReference>
<dbReference type="OrthoDB" id="6388416at2"/>
<dbReference type="PATRIC" id="fig|161398.10.peg.4137"/>
<dbReference type="InterPro" id="IPR001375">
    <property type="entry name" value="Peptidase_S9_cat"/>
</dbReference>
<gene>
    <name evidence="4" type="ORF">PP2015_4034</name>
</gene>
<keyword evidence="1" id="KW-0378">Hydrolase</keyword>
<dbReference type="Pfam" id="PF00326">
    <property type="entry name" value="Peptidase_S9"/>
    <property type="match status" value="1"/>
</dbReference>
<dbReference type="PANTHER" id="PTHR42776:SF28">
    <property type="entry name" value="GLUTAMYL ENDOPEPTIDASE, CHLOROPLASTIC-RELATED"/>
    <property type="match status" value="1"/>
</dbReference>
<feature type="chain" id="PRO_5006601266" description="Peptidase S9 prolyl oligopeptidase catalytic domain-containing protein" evidence="2">
    <location>
        <begin position="25"/>
        <end position="838"/>
    </location>
</feature>
<evidence type="ECO:0000256" key="2">
    <source>
        <dbReference type="SAM" id="SignalP"/>
    </source>
</evidence>
<protein>
    <recommendedName>
        <fullName evidence="3">Peptidase S9 prolyl oligopeptidase catalytic domain-containing protein</fullName>
    </recommendedName>
</protein>
<dbReference type="RefSeq" id="WP_058032352.1">
    <property type="nucleotide sequence ID" value="NZ_CP013188.1"/>
</dbReference>
<accession>A0A0S2K851</accession>
<reference evidence="4 5" key="1">
    <citation type="submission" date="2015-11" db="EMBL/GenBank/DDBJ databases">
        <authorList>
            <person name="Zhang Y."/>
            <person name="Guo Z."/>
        </authorList>
    </citation>
    <scope>NUCLEOTIDE SEQUENCE [LARGE SCALE GENOMIC DNA]</scope>
    <source>
        <strain evidence="4 5">KCTC 12086</strain>
    </source>
</reference>
<feature type="signal peptide" evidence="2">
    <location>
        <begin position="1"/>
        <end position="24"/>
    </location>
</feature>
<dbReference type="STRING" id="161398.PP2015_4034"/>
<dbReference type="GO" id="GO:0004252">
    <property type="term" value="F:serine-type endopeptidase activity"/>
    <property type="evidence" value="ECO:0007669"/>
    <property type="project" value="TreeGrafter"/>
</dbReference>
<dbReference type="Proteomes" id="UP000061457">
    <property type="component" value="Chromosome II"/>
</dbReference>
<feature type="domain" description="Peptidase S9 prolyl oligopeptidase catalytic" evidence="3">
    <location>
        <begin position="669"/>
        <end position="821"/>
    </location>
</feature>
<evidence type="ECO:0000259" key="3">
    <source>
        <dbReference type="Pfam" id="PF00326"/>
    </source>
</evidence>
<dbReference type="KEGG" id="pphe:PP2015_4034"/>
<dbReference type="AlphaFoldDB" id="A0A0S2K851"/>
<dbReference type="EMBL" id="CP013188">
    <property type="protein sequence ID" value="ALO44502.1"/>
    <property type="molecule type" value="Genomic_DNA"/>
</dbReference>
<name>A0A0S2K851_9GAMM</name>
<dbReference type="GO" id="GO:0006508">
    <property type="term" value="P:proteolysis"/>
    <property type="evidence" value="ECO:0007669"/>
    <property type="project" value="InterPro"/>
</dbReference>
<dbReference type="InterPro" id="IPR029058">
    <property type="entry name" value="AB_hydrolase_fold"/>
</dbReference>
<organism evidence="4 5">
    <name type="scientific">Pseudoalteromonas phenolica</name>
    <dbReference type="NCBI Taxonomy" id="161398"/>
    <lineage>
        <taxon>Bacteria</taxon>
        <taxon>Pseudomonadati</taxon>
        <taxon>Pseudomonadota</taxon>
        <taxon>Gammaproteobacteria</taxon>
        <taxon>Alteromonadales</taxon>
        <taxon>Pseudoalteromonadaceae</taxon>
        <taxon>Pseudoalteromonas</taxon>
    </lineage>
</organism>
<dbReference type="SUPFAM" id="SSF53474">
    <property type="entry name" value="alpha/beta-Hydrolases"/>
    <property type="match status" value="1"/>
</dbReference>
<keyword evidence="2" id="KW-0732">Signal</keyword>
<evidence type="ECO:0000313" key="5">
    <source>
        <dbReference type="Proteomes" id="UP000061457"/>
    </source>
</evidence>